<dbReference type="Pfam" id="PF22352">
    <property type="entry name" value="K319L-like_PKD"/>
    <property type="match status" value="1"/>
</dbReference>
<keyword evidence="7" id="KW-1185">Reference proteome</keyword>
<evidence type="ECO:0000256" key="4">
    <source>
        <dbReference type="SAM" id="SignalP"/>
    </source>
</evidence>
<name>A0A840RUU4_9BURK</name>
<comment type="caution">
    <text evidence="6">The sequence shown here is derived from an EMBL/GenBank/DDBJ whole genome shotgun (WGS) entry which is preliminary data.</text>
</comment>
<feature type="chain" id="PRO_5032810992" description="PKD/Chitinase domain-containing protein" evidence="4">
    <location>
        <begin position="25"/>
        <end position="768"/>
    </location>
</feature>
<keyword evidence="4" id="KW-0732">Signal</keyword>
<evidence type="ECO:0000256" key="2">
    <source>
        <dbReference type="ARBA" id="ARBA00022801"/>
    </source>
</evidence>
<dbReference type="InterPro" id="IPR000209">
    <property type="entry name" value="Peptidase_S8/S53_dom"/>
</dbReference>
<dbReference type="GO" id="GO:0004252">
    <property type="term" value="F:serine-type endopeptidase activity"/>
    <property type="evidence" value="ECO:0007669"/>
    <property type="project" value="InterPro"/>
</dbReference>
<gene>
    <name evidence="6" type="ORF">HNR39_003458</name>
</gene>
<dbReference type="InterPro" id="IPR022409">
    <property type="entry name" value="PKD/Chitinase_dom"/>
</dbReference>
<dbReference type="AlphaFoldDB" id="A0A840RUU4"/>
<sequence>MNSTITKLLLCATIGALFSGPLQAKEVDSSSITVLLRTTLTALESNKKLPENTSTALAQLEHIAPRLDAIFPIPMTYSKDDIAAMERHNLTRYYKVDTSDKTTDAVQELLTELKNNPLVELAQITPIRVNQDDMISVSPLKKPDAKKVLAGEHGFPDYTSLQHYKHGLIPEAGYKLGGLNSIAARAYPGGDGEYARVISTEWSHWSYTHADLPRPFIEHGDTGDSTPDFHDTGSAGIMFSKDNGFGTTGFVPKAQAGYSQFDHPEGSSLFKLAQHLQPGDVVQVGIHFGGPTMPPEACDREDEGSCFLPVESVRSVADEISYLTEEKGVHVIIAAGNGSVNLDHPFFEGQYDRNHYDSGAIYAGAADPTEGNRASFSEYGNRVDLFSWGWHVTTTSCDGVDCAEDLYTHTFSGTSSANPIIAGAVAQVQSIAFAHGLGAIPPKKMRQLLVKTGHPLPFPDPQRPIGMQPDVDAAVKFLLNEQNPPVVVDVPEAILSADVIHTVAPTGGTINFALDGSESKGAVKYQWEQLSGSTSLINVDQSIAKAVMKANEVGENTYRLTVTSATGKQSSAILALTIAAPVIKITGPTSIMEGESTTLTALANFAGNYIWVVYNASGQVVMQGRRPELKLPPLTAGIYRITGSAETPYAERKVSAEHNLTIKKPIETGPPTVVVSGPTQATAGTSVTLDASGSSAANDAPLSYSWKVWPQLPLAADGAQVTFTPPALTRPVEYLFTVTASDGKLTSQQYHFVMVEASGTPPPAPVEE</sequence>
<dbReference type="SMART" id="SM00089">
    <property type="entry name" value="PKD"/>
    <property type="match status" value="2"/>
</dbReference>
<keyword evidence="1" id="KW-0645">Protease</keyword>
<keyword evidence="3" id="KW-0720">Serine protease</keyword>
<accession>A0A840RUU4</accession>
<dbReference type="GO" id="GO:0006508">
    <property type="term" value="P:proteolysis"/>
    <property type="evidence" value="ECO:0007669"/>
    <property type="project" value="UniProtKB-KW"/>
</dbReference>
<dbReference type="InterPro" id="IPR036852">
    <property type="entry name" value="Peptidase_S8/S53_dom_sf"/>
</dbReference>
<dbReference type="PROSITE" id="PS00138">
    <property type="entry name" value="SUBTILASE_SER"/>
    <property type="match status" value="1"/>
</dbReference>
<organism evidence="6 7">
    <name type="scientific">Glaciimonas immobilis</name>
    <dbReference type="NCBI Taxonomy" id="728004"/>
    <lineage>
        <taxon>Bacteria</taxon>
        <taxon>Pseudomonadati</taxon>
        <taxon>Pseudomonadota</taxon>
        <taxon>Betaproteobacteria</taxon>
        <taxon>Burkholderiales</taxon>
        <taxon>Oxalobacteraceae</taxon>
        <taxon>Glaciimonas</taxon>
    </lineage>
</organism>
<proteinExistence type="predicted"/>
<dbReference type="SUPFAM" id="SSF52743">
    <property type="entry name" value="Subtilisin-like"/>
    <property type="match status" value="1"/>
</dbReference>
<dbReference type="Pfam" id="PF00082">
    <property type="entry name" value="Peptidase_S8"/>
    <property type="match status" value="1"/>
</dbReference>
<evidence type="ECO:0000256" key="3">
    <source>
        <dbReference type="ARBA" id="ARBA00022825"/>
    </source>
</evidence>
<feature type="domain" description="PKD/Chitinase" evidence="5">
    <location>
        <begin position="498"/>
        <end position="581"/>
    </location>
</feature>
<evidence type="ECO:0000313" key="7">
    <source>
        <dbReference type="Proteomes" id="UP000571084"/>
    </source>
</evidence>
<dbReference type="InterPro" id="IPR023828">
    <property type="entry name" value="Peptidase_S8_Ser-AS"/>
</dbReference>
<dbReference type="Gene3D" id="2.60.40.10">
    <property type="entry name" value="Immunoglobulins"/>
    <property type="match status" value="2"/>
</dbReference>
<reference evidence="6 7" key="1">
    <citation type="submission" date="2020-08" db="EMBL/GenBank/DDBJ databases">
        <title>Genomic Encyclopedia of Type Strains, Phase IV (KMG-IV): sequencing the most valuable type-strain genomes for metagenomic binning, comparative biology and taxonomic classification.</title>
        <authorList>
            <person name="Goeker M."/>
        </authorList>
    </citation>
    <scope>NUCLEOTIDE SEQUENCE [LARGE SCALE GENOMIC DNA]</scope>
    <source>
        <strain evidence="6 7">DSM 23240</strain>
    </source>
</reference>
<evidence type="ECO:0000256" key="1">
    <source>
        <dbReference type="ARBA" id="ARBA00022670"/>
    </source>
</evidence>
<evidence type="ECO:0000313" key="6">
    <source>
        <dbReference type="EMBL" id="MBB5201605.1"/>
    </source>
</evidence>
<dbReference type="Gene3D" id="3.40.50.200">
    <property type="entry name" value="Peptidase S8/S53 domain"/>
    <property type="match status" value="1"/>
</dbReference>
<keyword evidence="2" id="KW-0378">Hydrolase</keyword>
<dbReference type="InterPro" id="IPR013783">
    <property type="entry name" value="Ig-like_fold"/>
</dbReference>
<dbReference type="RefSeq" id="WP_168054088.1">
    <property type="nucleotide sequence ID" value="NZ_JAAOZT010000003.1"/>
</dbReference>
<dbReference type="EMBL" id="JACHHQ010000007">
    <property type="protein sequence ID" value="MBB5201605.1"/>
    <property type="molecule type" value="Genomic_DNA"/>
</dbReference>
<dbReference type="Proteomes" id="UP000571084">
    <property type="component" value="Unassembled WGS sequence"/>
</dbReference>
<protein>
    <recommendedName>
        <fullName evidence="5">PKD/Chitinase domain-containing protein</fullName>
    </recommendedName>
</protein>
<feature type="signal peptide" evidence="4">
    <location>
        <begin position="1"/>
        <end position="24"/>
    </location>
</feature>
<feature type="domain" description="PKD/Chitinase" evidence="5">
    <location>
        <begin position="671"/>
        <end position="758"/>
    </location>
</feature>
<evidence type="ECO:0000259" key="5">
    <source>
        <dbReference type="SMART" id="SM00089"/>
    </source>
</evidence>